<proteinExistence type="predicted"/>
<dbReference type="InterPro" id="IPR035235">
    <property type="entry name" value="DUF5343"/>
</dbReference>
<accession>A0A0F4XLK4</accession>
<sequence>MADEKKKSYPKIPMNNWFLLRDKFKQRTPEKVSPSYIASALNMGEKSASANIIPPLRAFGLIDESGKPTDLAYDWRDDKKYSEVCKTILEETYPRELLDLFSDSEANLKDISNWFARDAKVGESAARAYSATYMMLLEADLARAKEKNAQVKSSNGAAKPGKAMQSTSRAASNSTKGIPLRQRQEPAEPISGHDPREAYRFSPKLHVDIQIHISPDSSPEQIDKIFESMAKHLPLMG</sequence>
<feature type="region of interest" description="Disordered" evidence="1">
    <location>
        <begin position="148"/>
        <end position="197"/>
    </location>
</feature>
<comment type="caution">
    <text evidence="2">The sequence shown here is derived from an EMBL/GenBank/DDBJ whole genome shotgun (WGS) entry which is preliminary data.</text>
</comment>
<feature type="compositionally biased region" description="Basic and acidic residues" evidence="1">
    <location>
        <begin position="182"/>
        <end position="197"/>
    </location>
</feature>
<gene>
    <name evidence="2" type="ORF">VP02_17335</name>
</gene>
<evidence type="ECO:0000313" key="3">
    <source>
        <dbReference type="Proteomes" id="UP000033662"/>
    </source>
</evidence>
<name>A0A0F4XLK4_9PSED</name>
<dbReference type="Proteomes" id="UP000033662">
    <property type="component" value="Unassembled WGS sequence"/>
</dbReference>
<evidence type="ECO:0000313" key="2">
    <source>
        <dbReference type="EMBL" id="KKA06655.1"/>
    </source>
</evidence>
<dbReference type="AlphaFoldDB" id="A0A0F4XLK4"/>
<evidence type="ECO:0000256" key="1">
    <source>
        <dbReference type="SAM" id="MobiDB-lite"/>
    </source>
</evidence>
<organism evidence="2 3">
    <name type="scientific">Pseudomonas kilonensis</name>
    <dbReference type="NCBI Taxonomy" id="132476"/>
    <lineage>
        <taxon>Bacteria</taxon>
        <taxon>Pseudomonadati</taxon>
        <taxon>Pseudomonadota</taxon>
        <taxon>Gammaproteobacteria</taxon>
        <taxon>Pseudomonadales</taxon>
        <taxon>Pseudomonadaceae</taxon>
        <taxon>Pseudomonas</taxon>
    </lineage>
</organism>
<protein>
    <submittedName>
        <fullName evidence="2">Uncharacterized protein</fullName>
    </submittedName>
</protein>
<reference evidence="2 3" key="1">
    <citation type="submission" date="2015-03" db="EMBL/GenBank/DDBJ databases">
        <title>Pseudomonas fluorescens 1855-344 Genome sequencing and assembly.</title>
        <authorList>
            <person name="Eng W.W.H."/>
            <person name="Gan H.M."/>
            <person name="Savka M.A."/>
        </authorList>
    </citation>
    <scope>NUCLEOTIDE SEQUENCE [LARGE SCALE GENOMIC DNA]</scope>
    <source>
        <strain evidence="2 3">1855-344</strain>
    </source>
</reference>
<dbReference type="OrthoDB" id="5186897at2"/>
<dbReference type="EMBL" id="JZXC01000016">
    <property type="protein sequence ID" value="KKA06655.1"/>
    <property type="molecule type" value="Genomic_DNA"/>
</dbReference>
<dbReference type="Pfam" id="PF17278">
    <property type="entry name" value="DUF5343"/>
    <property type="match status" value="1"/>
</dbReference>
<feature type="compositionally biased region" description="Polar residues" evidence="1">
    <location>
        <begin position="164"/>
        <end position="176"/>
    </location>
</feature>
<dbReference type="PATRIC" id="fig|132476.4.peg.1614"/>